<evidence type="ECO:0000313" key="2">
    <source>
        <dbReference type="Proteomes" id="UP001610334"/>
    </source>
</evidence>
<name>A0ABR4GUY6_9EURO</name>
<evidence type="ECO:0000313" key="1">
    <source>
        <dbReference type="EMBL" id="KAL2802827.1"/>
    </source>
</evidence>
<proteinExistence type="predicted"/>
<dbReference type="Proteomes" id="UP001610334">
    <property type="component" value="Unassembled WGS sequence"/>
</dbReference>
<dbReference type="EMBL" id="JBFXLT010000162">
    <property type="protein sequence ID" value="KAL2802827.1"/>
    <property type="molecule type" value="Genomic_DNA"/>
</dbReference>
<gene>
    <name evidence="1" type="ORF">BJX63DRAFT_437510</name>
</gene>
<accession>A0ABR4GUY6</accession>
<comment type="caution">
    <text evidence="1">The sequence shown here is derived from an EMBL/GenBank/DDBJ whole genome shotgun (WGS) entry which is preliminary data.</text>
</comment>
<protein>
    <submittedName>
        <fullName evidence="1">Uncharacterized protein</fullName>
    </submittedName>
</protein>
<reference evidence="1 2" key="1">
    <citation type="submission" date="2024-07" db="EMBL/GenBank/DDBJ databases">
        <title>Section-level genome sequencing and comparative genomics of Aspergillus sections Usti and Cavernicolus.</title>
        <authorList>
            <consortium name="Lawrence Berkeley National Laboratory"/>
            <person name="Nybo J.L."/>
            <person name="Vesth T.C."/>
            <person name="Theobald S."/>
            <person name="Frisvad J.C."/>
            <person name="Larsen T.O."/>
            <person name="Kjaerboelling I."/>
            <person name="Rothschild-Mancinelli K."/>
            <person name="Lyhne E.K."/>
            <person name="Kogle M.E."/>
            <person name="Barry K."/>
            <person name="Clum A."/>
            <person name="Na H."/>
            <person name="Ledsgaard L."/>
            <person name="Lin J."/>
            <person name="Lipzen A."/>
            <person name="Kuo A."/>
            <person name="Riley R."/>
            <person name="Mondo S."/>
            <person name="Labutti K."/>
            <person name="Haridas S."/>
            <person name="Pangalinan J."/>
            <person name="Salamov A.A."/>
            <person name="Simmons B.A."/>
            <person name="Magnuson J.K."/>
            <person name="Chen J."/>
            <person name="Drula E."/>
            <person name="Henrissat B."/>
            <person name="Wiebenga A."/>
            <person name="Lubbers R.J."/>
            <person name="Gomes A.C."/>
            <person name="Makela M.R."/>
            <person name="Stajich J."/>
            <person name="Grigoriev I.V."/>
            <person name="Mortensen U.H."/>
            <person name="De Vries R.P."/>
            <person name="Baker S.E."/>
            <person name="Andersen M.R."/>
        </authorList>
    </citation>
    <scope>NUCLEOTIDE SEQUENCE [LARGE SCALE GENOMIC DNA]</scope>
    <source>
        <strain evidence="1 2">CBS 588.65</strain>
    </source>
</reference>
<sequence length="382" mass="43660">MPFCCFFYLNSLSLTDRMLSNGFLDENRYVLLYGSSPWSLGDTLGLVFDLETSRATFIADYSDADAFHRHSWGWLPLEDILMGYIEMINEGKVTPVRWRESGGLDPDPEDTNGEAGAHYVPPWKLKLWTATDLQKAVSAMRRLVDAIEAKVGLLPHDSCKPPPYKHLPWHDPAAFSDERLVPPRTFAYEFLKAISRWTVQFRYIAPGVRFPTVAEFLAQSSRQGHYRGSLMIFQVDYEDDHDTKKSDQSTDLPRRWPPGVYIEDVRPGGNYHFANEFRLELPFRVGANGFAKQSSGQPLGVNIMEWNPRPKGTRRELYQSGFPTGFTDIRGVQIHKVLENWAGMMEKGDWVVGGDGVEGGIRKFKEADTEEHWEKHTVPHSW</sequence>
<organism evidence="1 2">
    <name type="scientific">Aspergillus granulosus</name>
    <dbReference type="NCBI Taxonomy" id="176169"/>
    <lineage>
        <taxon>Eukaryota</taxon>
        <taxon>Fungi</taxon>
        <taxon>Dikarya</taxon>
        <taxon>Ascomycota</taxon>
        <taxon>Pezizomycotina</taxon>
        <taxon>Eurotiomycetes</taxon>
        <taxon>Eurotiomycetidae</taxon>
        <taxon>Eurotiales</taxon>
        <taxon>Aspergillaceae</taxon>
        <taxon>Aspergillus</taxon>
        <taxon>Aspergillus subgen. Nidulantes</taxon>
    </lineage>
</organism>
<keyword evidence="2" id="KW-1185">Reference proteome</keyword>